<dbReference type="SUPFAM" id="SSF53067">
    <property type="entry name" value="Actin-like ATPase domain"/>
    <property type="match status" value="2"/>
</dbReference>
<dbReference type="AlphaFoldDB" id="A0AAV5RA16"/>
<dbReference type="EMBL" id="BTGB01000009">
    <property type="protein sequence ID" value="GMM48273.1"/>
    <property type="molecule type" value="Genomic_DNA"/>
</dbReference>
<dbReference type="SMART" id="SM00268">
    <property type="entry name" value="ACTIN"/>
    <property type="match status" value="1"/>
</dbReference>
<accession>A0AAV5RA16</accession>
<organism evidence="2 3">
    <name type="scientific">Pichia kluyveri</name>
    <name type="common">Yeast</name>
    <dbReference type="NCBI Taxonomy" id="36015"/>
    <lineage>
        <taxon>Eukaryota</taxon>
        <taxon>Fungi</taxon>
        <taxon>Dikarya</taxon>
        <taxon>Ascomycota</taxon>
        <taxon>Saccharomycotina</taxon>
        <taxon>Pichiomycetes</taxon>
        <taxon>Pichiales</taxon>
        <taxon>Pichiaceae</taxon>
        <taxon>Pichia</taxon>
    </lineage>
</organism>
<evidence type="ECO:0000313" key="2">
    <source>
        <dbReference type="EMBL" id="GMM48273.1"/>
    </source>
</evidence>
<evidence type="ECO:0000256" key="1">
    <source>
        <dbReference type="RuleBase" id="RU000487"/>
    </source>
</evidence>
<gene>
    <name evidence="2" type="ORF">DAPK24_048710</name>
</gene>
<name>A0AAV5RA16_PICKL</name>
<dbReference type="InterPro" id="IPR043129">
    <property type="entry name" value="ATPase_NBD"/>
</dbReference>
<comment type="caution">
    <text evidence="2">The sequence shown here is derived from an EMBL/GenBank/DDBJ whole genome shotgun (WGS) entry which is preliminary data.</text>
</comment>
<evidence type="ECO:0000313" key="3">
    <source>
        <dbReference type="Proteomes" id="UP001378960"/>
    </source>
</evidence>
<dbReference type="Gene3D" id="3.30.420.40">
    <property type="match status" value="2"/>
</dbReference>
<dbReference type="Pfam" id="PF00022">
    <property type="entry name" value="Actin"/>
    <property type="match status" value="2"/>
</dbReference>
<dbReference type="InterPro" id="IPR004000">
    <property type="entry name" value="Actin"/>
</dbReference>
<dbReference type="Proteomes" id="UP001378960">
    <property type="component" value="Unassembled WGS sequence"/>
</dbReference>
<proteinExistence type="inferred from homology"/>
<dbReference type="PANTHER" id="PTHR11937">
    <property type="entry name" value="ACTIN"/>
    <property type="match status" value="1"/>
</dbReference>
<protein>
    <submittedName>
        <fullName evidence="2">Uncharacterized protein</fullName>
    </submittedName>
</protein>
<sequence>MSVVIDLNSSAVHAGFSFKESPDVSINPVYYNNDDPIFDPIPSSSTTTEPYTIFNDGILYNASITPAFIRHIYSQLNVSDESLPLVMAQNAWFDRKQLSKLSEIVFEDLEVPIFQIHERQLCTAYALAKPDVCLVVDIDSDYASSTPIVSGKVIRRSITRSHYAGDFLGACASKLLNLDNDENVNYSTAYSKSQEMSDIIHAALDTSDNDYVTLKGKNFSHSFTRDVINKSLLEPLFRPHSSSLGVPQDALGLGQLVLKSLQNTNTAPAALLSSLVVQGPYASAPSLEDALLSDIRLYVKDHQLAAYRSTDAVERITTPWMGANILSQFKDLNVTKQMYSEDPEIFARRIFG</sequence>
<dbReference type="Gene3D" id="3.90.640.10">
    <property type="entry name" value="Actin, Chain A, domain 4"/>
    <property type="match status" value="1"/>
</dbReference>
<keyword evidence="3" id="KW-1185">Reference proteome</keyword>
<reference evidence="2 3" key="1">
    <citation type="journal article" date="2023" name="Elife">
        <title>Identification of key yeast species and microbe-microbe interactions impacting larval growth of Drosophila in the wild.</title>
        <authorList>
            <person name="Mure A."/>
            <person name="Sugiura Y."/>
            <person name="Maeda R."/>
            <person name="Honda K."/>
            <person name="Sakurai N."/>
            <person name="Takahashi Y."/>
            <person name="Watada M."/>
            <person name="Katoh T."/>
            <person name="Gotoh A."/>
            <person name="Gotoh Y."/>
            <person name="Taniguchi I."/>
            <person name="Nakamura K."/>
            <person name="Hayashi T."/>
            <person name="Katayama T."/>
            <person name="Uemura T."/>
            <person name="Hattori Y."/>
        </authorList>
    </citation>
    <scope>NUCLEOTIDE SEQUENCE [LARGE SCALE GENOMIC DNA]</scope>
    <source>
        <strain evidence="2 3">PK-24</strain>
    </source>
</reference>
<comment type="similarity">
    <text evidence="1">Belongs to the actin family.</text>
</comment>